<reference evidence="2 3" key="1">
    <citation type="submission" date="2011-05" db="EMBL/GenBank/DDBJ databases">
        <authorList>
            <person name="Durkin A.S."/>
            <person name="Kim M."/>
            <person name="Radune D."/>
            <person name="Hostetler J."/>
            <person name="Torralba M."/>
            <person name="Gillis M."/>
            <person name="Methe B."/>
            <person name="Sutton G."/>
            <person name="Nelson K.E."/>
        </authorList>
    </citation>
    <scope>NUCLEOTIDE SEQUENCE [LARGE SCALE GENOMIC DNA]</scope>
    <source>
        <strain evidence="2 3">F0423</strain>
    </source>
</reference>
<dbReference type="RefSeq" id="WP_003715141.1">
    <property type="nucleotide sequence ID" value="NZ_AFTL01000009.1"/>
</dbReference>
<gene>
    <name evidence="2" type="ORF">HMPREF9102_0387</name>
</gene>
<comment type="caution">
    <text evidence="2">The sequence shown here is derived from an EMBL/GenBank/DDBJ whole genome shotgun (WGS) entry which is preliminary data.</text>
</comment>
<protein>
    <recommendedName>
        <fullName evidence="4">DUF4352 domain-containing protein</fullName>
    </recommendedName>
</protein>
<evidence type="ECO:0000313" key="2">
    <source>
        <dbReference type="EMBL" id="EGS37944.1"/>
    </source>
</evidence>
<keyword evidence="1" id="KW-1133">Transmembrane helix</keyword>
<accession>A0ABN0D6H7</accession>
<feature type="transmembrane region" description="Helical" evidence="1">
    <location>
        <begin position="38"/>
        <end position="57"/>
    </location>
</feature>
<proteinExistence type="predicted"/>
<evidence type="ECO:0000256" key="1">
    <source>
        <dbReference type="SAM" id="Phobius"/>
    </source>
</evidence>
<dbReference type="Proteomes" id="UP000006035">
    <property type="component" value="Unassembled WGS sequence"/>
</dbReference>
<evidence type="ECO:0008006" key="4">
    <source>
        <dbReference type="Google" id="ProtNLM"/>
    </source>
</evidence>
<keyword evidence="1" id="KW-0812">Transmembrane</keyword>
<feature type="transmembrane region" description="Helical" evidence="1">
    <location>
        <begin position="6"/>
        <end position="26"/>
    </location>
</feature>
<evidence type="ECO:0000313" key="3">
    <source>
        <dbReference type="Proteomes" id="UP000006035"/>
    </source>
</evidence>
<keyword evidence="1" id="KW-0472">Membrane</keyword>
<organism evidence="2 3">
    <name type="scientific">Limosilactobacillus oris F0423</name>
    <dbReference type="NCBI Taxonomy" id="944562"/>
    <lineage>
        <taxon>Bacteria</taxon>
        <taxon>Bacillati</taxon>
        <taxon>Bacillota</taxon>
        <taxon>Bacilli</taxon>
        <taxon>Lactobacillales</taxon>
        <taxon>Lactobacillaceae</taxon>
        <taxon>Limosilactobacillus</taxon>
    </lineage>
</organism>
<dbReference type="EMBL" id="AFTL01000009">
    <property type="protein sequence ID" value="EGS37944.1"/>
    <property type="molecule type" value="Genomic_DNA"/>
</dbReference>
<sequence length="213" mass="23352">MMEFILACVFLAGIAIFLICLVWLLITTIKHKSKKMPIILITASVIAIIPSYVYFSLDSGTDSTSSSTSSSGQSNDSVHSFNKSAILSNSENGQKIRMTVQSVQQVDPDDLLVTDISHNYKQTHQYVVVTYKVTALSSKVDLDTFDGSNLSVYDGKGQSSITSSNRDSVTPNKLHKGETQVMEIGEGLRNKSSQVTVRFSNETWKGAITNDQQ</sequence>
<keyword evidence="3" id="KW-1185">Reference proteome</keyword>
<name>A0ABN0D6H7_9LACO</name>